<gene>
    <name evidence="1" type="ORF">F9K91_19575</name>
    <name evidence="2" type="ORF">HGG76_26095</name>
</gene>
<proteinExistence type="predicted"/>
<evidence type="ECO:0000313" key="3">
    <source>
        <dbReference type="Proteomes" id="UP000430843"/>
    </source>
</evidence>
<keyword evidence="3" id="KW-1185">Reference proteome</keyword>
<dbReference type="Proteomes" id="UP000430843">
    <property type="component" value="Unassembled WGS sequence"/>
</dbReference>
<evidence type="ECO:0000313" key="4">
    <source>
        <dbReference type="Proteomes" id="UP000558475"/>
    </source>
</evidence>
<comment type="caution">
    <text evidence="2">The sequence shown here is derived from an EMBL/GenBank/DDBJ whole genome shotgun (WGS) entry which is preliminary data.</text>
</comment>
<dbReference type="RefSeq" id="WP_151678519.1">
    <property type="nucleotide sequence ID" value="NZ_WBWA01000023.1"/>
</dbReference>
<dbReference type="AlphaFoldDB" id="A0A7X6JBQ4"/>
<protein>
    <submittedName>
        <fullName evidence="2">Uncharacterized protein</fullName>
    </submittedName>
</protein>
<reference evidence="1 3" key="1">
    <citation type="submission" date="2019-09" db="EMBL/GenBank/DDBJ databases">
        <title>Taxonomic organization of the family Brucellaceae based on a phylogenomic approach.</title>
        <authorList>
            <person name="Leclercq S."/>
            <person name="Cloeckaert A."/>
            <person name="Zygmunt M.S."/>
        </authorList>
    </citation>
    <scope>NUCLEOTIDE SEQUENCE [LARGE SCALE GENOMIC DNA]</scope>
    <source>
        <strain evidence="1 3">LMG 18957</strain>
    </source>
</reference>
<sequence>MRISGILSAVAAILVADVSVAEKVDQKWIAGGSAQWVSSSGDKSPTDAMVDIGSMRQVGGALEVIIRWPYMPASYGPEAVEKDHIICRANGALSFSVEEGHVSPDGHYQFKNVGDPASRREEAEKQALQMPKISNGISSYGSDPRGLACWAAARKCANEAFTWPPPPNRTPLEYTEEARKMNDDYNKSFVPTCKLE</sequence>
<dbReference type="EMBL" id="JAAXZB010000003">
    <property type="protein sequence ID" value="NKW11147.1"/>
    <property type="molecule type" value="Genomic_DNA"/>
</dbReference>
<reference evidence="2 4" key="2">
    <citation type="submission" date="2020-04" db="EMBL/GenBank/DDBJ databases">
        <title>Whole genome sequencing of clinical and environmental type strains of Ochrobactrum.</title>
        <authorList>
            <person name="Dharne M."/>
        </authorList>
    </citation>
    <scope>NUCLEOTIDE SEQUENCE [LARGE SCALE GENOMIC DNA]</scope>
    <source>
        <strain evidence="2 4">DSM 13340</strain>
    </source>
</reference>
<accession>A0A7X6JBQ4</accession>
<organism evidence="2 4">
    <name type="scientific">Brucella tritici</name>
    <dbReference type="NCBI Taxonomy" id="94626"/>
    <lineage>
        <taxon>Bacteria</taxon>
        <taxon>Pseudomonadati</taxon>
        <taxon>Pseudomonadota</taxon>
        <taxon>Alphaproteobacteria</taxon>
        <taxon>Hyphomicrobiales</taxon>
        <taxon>Brucellaceae</taxon>
        <taxon>Brucella/Ochrobactrum group</taxon>
        <taxon>Brucella</taxon>
    </lineage>
</organism>
<dbReference type="EMBL" id="WBWA01000023">
    <property type="protein sequence ID" value="KAB2663256.1"/>
    <property type="molecule type" value="Genomic_DNA"/>
</dbReference>
<dbReference type="Proteomes" id="UP000558475">
    <property type="component" value="Unassembled WGS sequence"/>
</dbReference>
<evidence type="ECO:0000313" key="1">
    <source>
        <dbReference type="EMBL" id="KAB2663256.1"/>
    </source>
</evidence>
<evidence type="ECO:0000313" key="2">
    <source>
        <dbReference type="EMBL" id="NKW11147.1"/>
    </source>
</evidence>
<name>A0A7X6JBQ4_9HYPH</name>